<feature type="active site" description="Proton donor" evidence="6">
    <location>
        <position position="181"/>
    </location>
</feature>
<dbReference type="InterPro" id="IPR012341">
    <property type="entry name" value="6hp_glycosidase-like_sf"/>
</dbReference>
<dbReference type="Proteomes" id="UP001172101">
    <property type="component" value="Unassembled WGS sequence"/>
</dbReference>
<evidence type="ECO:0000256" key="1">
    <source>
        <dbReference type="ARBA" id="ARBA00001913"/>
    </source>
</evidence>
<sequence length="579" mass="63807">MAVDRRISRLALVAGIALLVVFLIRPRGPQVPFPSGQQTPPPTDHRVRFRPSTFDWTSVPQTHPVSTAHQLPTGPPTRLHRVQHDFSGYVHDATTKSRQDAVRAAFVRSWRSYKERAWLRDELAPVTGEGKTTFGGLAATLVDSLDTLWIMGLDDDFRAAAAAAAQLDWANTTATSLNLFETTIRHLGGLLGAYDLSGEPALLAKAIELGNMLYMAFDTPNRLPGFWFDFDRAKKGLQEAGSNDPAAGPCSLALEFTRLAQLTGESKFYDAVSRVAEFLDRTQSKSKLPGMWPKLINFRDEKVDEEPGFTLGALADSMYEYLPKMAALLGGRDPKFEKMHRAAVAVAADELLFRPMLPADEPDRAAVLFAGDAYVHVGGHADLAPDGQHLSCFAGGMFALGGKLFDVPEHVAIGEALARGCAWAYGAFPTGVMPELFRLVPCAGSWRDGPCAWDDARWDKDGDKKLSRGFAGARDPRYLLRPEAIESVFLLYRMTGKADLRDVAWRMFEAVVRATHTPLGFSAIADVTASGETTKTDSMESFWFSETLKYFYLIFSPPDTISLDEYVLNTEAHPLRRPT</sequence>
<dbReference type="InterPro" id="IPR036026">
    <property type="entry name" value="Seven-hairpin_glycosidases"/>
</dbReference>
<keyword evidence="4 9" id="KW-0378">Hydrolase</keyword>
<protein>
    <recommendedName>
        <fullName evidence="9">alpha-1,2-Mannosidase</fullName>
        <ecNumber evidence="9">3.2.1.-</ecNumber>
    </recommendedName>
</protein>
<comment type="cofactor">
    <cofactor evidence="1 7">
        <name>Ca(2+)</name>
        <dbReference type="ChEBI" id="CHEBI:29108"/>
    </cofactor>
</comment>
<dbReference type="GO" id="GO:0016020">
    <property type="term" value="C:membrane"/>
    <property type="evidence" value="ECO:0007669"/>
    <property type="project" value="InterPro"/>
</dbReference>
<evidence type="ECO:0000256" key="8">
    <source>
        <dbReference type="PIRSR" id="PIRSR601382-3"/>
    </source>
</evidence>
<evidence type="ECO:0000256" key="9">
    <source>
        <dbReference type="RuleBase" id="RU361193"/>
    </source>
</evidence>
<evidence type="ECO:0000313" key="11">
    <source>
        <dbReference type="Proteomes" id="UP001172101"/>
    </source>
</evidence>
<dbReference type="EC" id="3.2.1.-" evidence="9"/>
<gene>
    <name evidence="10" type="ORF">B0T26DRAFT_655964</name>
</gene>
<dbReference type="PRINTS" id="PR00747">
    <property type="entry name" value="GLYHDRLASE47"/>
</dbReference>
<dbReference type="FunFam" id="1.50.10.10:FF:000037">
    <property type="entry name" value="alpha-1,2-Mannosidase"/>
    <property type="match status" value="1"/>
</dbReference>
<comment type="caution">
    <text evidence="10">The sequence shown here is derived from an EMBL/GenBank/DDBJ whole genome shotgun (WGS) entry which is preliminary data.</text>
</comment>
<dbReference type="PANTHER" id="PTHR11742:SF89">
    <property type="entry name" value="ALPHA-1,2-MANNOSIDASE"/>
    <property type="match status" value="1"/>
</dbReference>
<organism evidence="10 11">
    <name type="scientific">Lasiosphaeria miniovina</name>
    <dbReference type="NCBI Taxonomy" id="1954250"/>
    <lineage>
        <taxon>Eukaryota</taxon>
        <taxon>Fungi</taxon>
        <taxon>Dikarya</taxon>
        <taxon>Ascomycota</taxon>
        <taxon>Pezizomycotina</taxon>
        <taxon>Sordariomycetes</taxon>
        <taxon>Sordariomycetidae</taxon>
        <taxon>Sordariales</taxon>
        <taxon>Lasiosphaeriaceae</taxon>
        <taxon>Lasiosphaeria</taxon>
    </lineage>
</organism>
<dbReference type="Gene3D" id="1.50.10.10">
    <property type="match status" value="1"/>
</dbReference>
<dbReference type="InterPro" id="IPR001382">
    <property type="entry name" value="Glyco_hydro_47"/>
</dbReference>
<dbReference type="GO" id="GO:0036503">
    <property type="term" value="P:ERAD pathway"/>
    <property type="evidence" value="ECO:0007669"/>
    <property type="project" value="UniProtKB-ARBA"/>
</dbReference>
<dbReference type="RefSeq" id="XP_060291354.1">
    <property type="nucleotide sequence ID" value="XM_060438675.1"/>
</dbReference>
<dbReference type="GO" id="GO:0005975">
    <property type="term" value="P:carbohydrate metabolic process"/>
    <property type="evidence" value="ECO:0007669"/>
    <property type="project" value="InterPro"/>
</dbReference>
<evidence type="ECO:0000256" key="5">
    <source>
        <dbReference type="ARBA" id="ARBA00023157"/>
    </source>
</evidence>
<keyword evidence="7" id="KW-0479">Metal-binding</keyword>
<dbReference type="SUPFAM" id="SSF48225">
    <property type="entry name" value="Seven-hairpin glycosidases"/>
    <property type="match status" value="1"/>
</dbReference>
<dbReference type="InterPro" id="IPR050749">
    <property type="entry name" value="Glycosyl_Hydrolase_47"/>
</dbReference>
<dbReference type="PANTHER" id="PTHR11742">
    <property type="entry name" value="MANNOSYL-OLIGOSACCHARIDE ALPHA-1,2-MANNOSIDASE-RELATED"/>
    <property type="match status" value="1"/>
</dbReference>
<feature type="binding site" evidence="7">
    <location>
        <position position="570"/>
    </location>
    <ligand>
        <name>Ca(2+)</name>
        <dbReference type="ChEBI" id="CHEBI:29108"/>
    </ligand>
</feature>
<evidence type="ECO:0000256" key="4">
    <source>
        <dbReference type="ARBA" id="ARBA00022801"/>
    </source>
</evidence>
<keyword evidence="7" id="KW-0106">Calcium</keyword>
<dbReference type="AlphaFoldDB" id="A0AA39ZZ63"/>
<evidence type="ECO:0000256" key="7">
    <source>
        <dbReference type="PIRSR" id="PIRSR601382-2"/>
    </source>
</evidence>
<keyword evidence="11" id="KW-1185">Reference proteome</keyword>
<name>A0AA39ZZ63_9PEZI</name>
<reference evidence="10" key="1">
    <citation type="submission" date="2023-06" db="EMBL/GenBank/DDBJ databases">
        <title>Genome-scale phylogeny and comparative genomics of the fungal order Sordariales.</title>
        <authorList>
            <consortium name="Lawrence Berkeley National Laboratory"/>
            <person name="Hensen N."/>
            <person name="Bonometti L."/>
            <person name="Westerberg I."/>
            <person name="Brannstrom I.O."/>
            <person name="Guillou S."/>
            <person name="Cros-Aarteil S."/>
            <person name="Calhoun S."/>
            <person name="Haridas S."/>
            <person name="Kuo A."/>
            <person name="Mondo S."/>
            <person name="Pangilinan J."/>
            <person name="Riley R."/>
            <person name="LaButti K."/>
            <person name="Andreopoulos B."/>
            <person name="Lipzen A."/>
            <person name="Chen C."/>
            <person name="Yanf M."/>
            <person name="Daum C."/>
            <person name="Ng V."/>
            <person name="Clum A."/>
            <person name="Steindorff A."/>
            <person name="Ohm R."/>
            <person name="Martin F."/>
            <person name="Silar P."/>
            <person name="Natvig D."/>
            <person name="Lalanne C."/>
            <person name="Gautier V."/>
            <person name="Ament-velasquez S.L."/>
            <person name="Kruys A."/>
            <person name="Hutchinson M.I."/>
            <person name="Powell A.J."/>
            <person name="Barry K."/>
            <person name="Miller A.N."/>
            <person name="Grigoriev I.V."/>
            <person name="Debuchy R."/>
            <person name="Gladieux P."/>
            <person name="Thoren M.H."/>
            <person name="Johannesson H."/>
        </authorList>
    </citation>
    <scope>NUCLEOTIDE SEQUENCE</scope>
    <source>
        <strain evidence="10">SMH2392-1A</strain>
    </source>
</reference>
<accession>A0AA39ZZ63</accession>
<evidence type="ECO:0000313" key="10">
    <source>
        <dbReference type="EMBL" id="KAK0706260.1"/>
    </source>
</evidence>
<comment type="similarity">
    <text evidence="3 9">Belongs to the glycosyl hydrolase 47 family.</text>
</comment>
<evidence type="ECO:0000256" key="6">
    <source>
        <dbReference type="PIRSR" id="PIRSR601382-1"/>
    </source>
</evidence>
<feature type="active site" evidence="6">
    <location>
        <position position="316"/>
    </location>
</feature>
<comment type="pathway">
    <text evidence="2">Protein modification; protein glycosylation.</text>
</comment>
<dbReference type="GO" id="GO:0005509">
    <property type="term" value="F:calcium ion binding"/>
    <property type="evidence" value="ECO:0007669"/>
    <property type="project" value="InterPro"/>
</dbReference>
<feature type="active site" evidence="6">
    <location>
        <position position="483"/>
    </location>
</feature>
<proteinExistence type="inferred from homology"/>
<keyword evidence="5 8" id="KW-1015">Disulfide bond</keyword>
<dbReference type="GeneID" id="85321945"/>
<dbReference type="EMBL" id="JAUIRO010000007">
    <property type="protein sequence ID" value="KAK0706260.1"/>
    <property type="molecule type" value="Genomic_DNA"/>
</dbReference>
<dbReference type="GO" id="GO:0004571">
    <property type="term" value="F:mannosyl-oligosaccharide 1,2-alpha-mannosidase activity"/>
    <property type="evidence" value="ECO:0007669"/>
    <property type="project" value="InterPro"/>
</dbReference>
<evidence type="ECO:0000256" key="3">
    <source>
        <dbReference type="ARBA" id="ARBA00007658"/>
    </source>
</evidence>
<keyword evidence="9" id="KW-0326">Glycosidase</keyword>
<dbReference type="GO" id="GO:0005783">
    <property type="term" value="C:endoplasmic reticulum"/>
    <property type="evidence" value="ECO:0007669"/>
    <property type="project" value="TreeGrafter"/>
</dbReference>
<feature type="disulfide bond" evidence="8">
    <location>
        <begin position="392"/>
        <end position="421"/>
    </location>
</feature>
<dbReference type="Pfam" id="PF01532">
    <property type="entry name" value="Glyco_hydro_47"/>
    <property type="match status" value="1"/>
</dbReference>
<evidence type="ECO:0000256" key="2">
    <source>
        <dbReference type="ARBA" id="ARBA00004922"/>
    </source>
</evidence>
<feature type="active site" description="Proton donor" evidence="6">
    <location>
        <position position="435"/>
    </location>
</feature>